<proteinExistence type="predicted"/>
<feature type="non-terminal residue" evidence="1">
    <location>
        <position position="1"/>
    </location>
</feature>
<organism evidence="1 2">
    <name type="scientific">Scutellospora calospora</name>
    <dbReference type="NCBI Taxonomy" id="85575"/>
    <lineage>
        <taxon>Eukaryota</taxon>
        <taxon>Fungi</taxon>
        <taxon>Fungi incertae sedis</taxon>
        <taxon>Mucoromycota</taxon>
        <taxon>Glomeromycotina</taxon>
        <taxon>Glomeromycetes</taxon>
        <taxon>Diversisporales</taxon>
        <taxon>Gigasporaceae</taxon>
        <taxon>Scutellospora</taxon>
    </lineage>
</organism>
<dbReference type="EMBL" id="CAJVPM010049852">
    <property type="protein sequence ID" value="CAG8725941.1"/>
    <property type="molecule type" value="Genomic_DNA"/>
</dbReference>
<protein>
    <submittedName>
        <fullName evidence="1">1958_t:CDS:1</fullName>
    </submittedName>
</protein>
<feature type="non-terminal residue" evidence="1">
    <location>
        <position position="156"/>
    </location>
</feature>
<sequence>KGSLAFIKEEQETNDGDDKKPYQRTLRAGSIDSRTNTGHTRPVSAIFSNENPKLSGYINLGFEPQSSVKQSKKLNRQSSKALLGTPDYLAPELLLGIGHATAVDWWSLGVCLFEFLVGYPPFNNSTPQAIFRNILNNVIEWPPEGFLSSEAKDLIS</sequence>
<keyword evidence="2" id="KW-1185">Reference proteome</keyword>
<name>A0ACA9PXG3_9GLOM</name>
<evidence type="ECO:0000313" key="1">
    <source>
        <dbReference type="EMBL" id="CAG8725941.1"/>
    </source>
</evidence>
<gene>
    <name evidence="1" type="ORF">SCALOS_LOCUS11431</name>
</gene>
<reference evidence="1" key="1">
    <citation type="submission" date="2021-06" db="EMBL/GenBank/DDBJ databases">
        <authorList>
            <person name="Kallberg Y."/>
            <person name="Tangrot J."/>
            <person name="Rosling A."/>
        </authorList>
    </citation>
    <scope>NUCLEOTIDE SEQUENCE</scope>
    <source>
        <strain evidence="1">AU212A</strain>
    </source>
</reference>
<dbReference type="Proteomes" id="UP000789860">
    <property type="component" value="Unassembled WGS sequence"/>
</dbReference>
<accession>A0ACA9PXG3</accession>
<evidence type="ECO:0000313" key="2">
    <source>
        <dbReference type="Proteomes" id="UP000789860"/>
    </source>
</evidence>
<comment type="caution">
    <text evidence="1">The sequence shown here is derived from an EMBL/GenBank/DDBJ whole genome shotgun (WGS) entry which is preliminary data.</text>
</comment>